<evidence type="ECO:0000313" key="2">
    <source>
        <dbReference type="EMBL" id="QMV86192.1"/>
    </source>
</evidence>
<feature type="signal peptide" evidence="1">
    <location>
        <begin position="1"/>
        <end position="27"/>
    </location>
</feature>
<accession>A0A7G5FHV1</accession>
<gene>
    <name evidence="2" type="ORF">HW450_05625</name>
</gene>
<feature type="chain" id="PRO_5029006045" description="Secreted protein" evidence="1">
    <location>
        <begin position="28"/>
        <end position="102"/>
    </location>
</feature>
<dbReference type="AlphaFoldDB" id="A0A7G5FHV1"/>
<proteinExistence type="predicted"/>
<dbReference type="EMBL" id="CP059833">
    <property type="protein sequence ID" value="QMV86192.1"/>
    <property type="molecule type" value="Genomic_DNA"/>
</dbReference>
<dbReference type="Proteomes" id="UP000515570">
    <property type="component" value="Chromosome"/>
</dbReference>
<evidence type="ECO:0000256" key="1">
    <source>
        <dbReference type="SAM" id="SignalP"/>
    </source>
</evidence>
<reference evidence="2 3" key="1">
    <citation type="submission" date="2020-07" db="EMBL/GenBank/DDBJ databases">
        <title>non toxigenic Corynebacterium sp. nov from a clinical source.</title>
        <authorList>
            <person name="Bernier A.-M."/>
            <person name="Bernard K."/>
        </authorList>
    </citation>
    <scope>NUCLEOTIDE SEQUENCE [LARGE SCALE GENOMIC DNA]</scope>
    <source>
        <strain evidence="3">NML 93-0612</strain>
    </source>
</reference>
<name>A0A7G5FHV1_9CORY</name>
<evidence type="ECO:0008006" key="4">
    <source>
        <dbReference type="Google" id="ProtNLM"/>
    </source>
</evidence>
<sequence length="102" mass="10507">MKNCLRNTVITLATVTIIASSTTAAMAQDSAPARAEVPVVAVQDQSTAFDAAMTDAATAEDTAEDMATGQWPALVTKGAKWAGKQLAKGALTEAGKKLIGIW</sequence>
<dbReference type="RefSeq" id="WP_182387002.1">
    <property type="nucleotide sequence ID" value="NZ_CP059833.1"/>
</dbReference>
<organism evidence="2 3">
    <name type="scientific">Corynebacterium hindlerae</name>
    <dbReference type="NCBI Taxonomy" id="699041"/>
    <lineage>
        <taxon>Bacteria</taxon>
        <taxon>Bacillati</taxon>
        <taxon>Actinomycetota</taxon>
        <taxon>Actinomycetes</taxon>
        <taxon>Mycobacteriales</taxon>
        <taxon>Corynebacteriaceae</taxon>
        <taxon>Corynebacterium</taxon>
    </lineage>
</organism>
<keyword evidence="1" id="KW-0732">Signal</keyword>
<protein>
    <recommendedName>
        <fullName evidence="4">Secreted protein</fullName>
    </recommendedName>
</protein>
<keyword evidence="3" id="KW-1185">Reference proteome</keyword>
<evidence type="ECO:0000313" key="3">
    <source>
        <dbReference type="Proteomes" id="UP000515570"/>
    </source>
</evidence>